<dbReference type="PANTHER" id="PTHR30008:SF0">
    <property type="entry name" value="EXODEOXYRIBONUCLEASE 7 LARGE SUBUNIT"/>
    <property type="match status" value="1"/>
</dbReference>
<dbReference type="EC" id="3.1.11.6" evidence="5"/>
<evidence type="ECO:0000256" key="4">
    <source>
        <dbReference type="ARBA" id="ARBA00022839"/>
    </source>
</evidence>
<comment type="catalytic activity">
    <reaction evidence="5 6">
        <text>Exonucleolytic cleavage in either 5'- to 3'- or 3'- to 5'-direction to yield nucleoside 5'-phosphates.</text>
        <dbReference type="EC" id="3.1.11.6"/>
    </reaction>
</comment>
<evidence type="ECO:0000256" key="7">
    <source>
        <dbReference type="SAM" id="Coils"/>
    </source>
</evidence>
<dbReference type="InterPro" id="IPR025824">
    <property type="entry name" value="OB-fold_nuc-bd_dom"/>
</dbReference>
<evidence type="ECO:0000313" key="10">
    <source>
        <dbReference type="EMBL" id="PKQ75310.1"/>
    </source>
</evidence>
<feature type="domain" description="OB-fold nucleic acid binding" evidence="9">
    <location>
        <begin position="18"/>
        <end position="111"/>
    </location>
</feature>
<keyword evidence="4 5" id="KW-0269">Exonuclease</keyword>
<dbReference type="Pfam" id="PF02601">
    <property type="entry name" value="Exonuc_VII_L"/>
    <property type="match status" value="1"/>
</dbReference>
<dbReference type="NCBIfam" id="TIGR00237">
    <property type="entry name" value="xseA"/>
    <property type="match status" value="1"/>
</dbReference>
<keyword evidence="2 5" id="KW-0540">Nuclease</keyword>
<keyword evidence="1 5" id="KW-0963">Cytoplasm</keyword>
<name>A0A2N3ITR3_AERSO</name>
<dbReference type="GO" id="GO:0009318">
    <property type="term" value="C:exodeoxyribonuclease VII complex"/>
    <property type="evidence" value="ECO:0007669"/>
    <property type="project" value="UniProtKB-UniRule"/>
</dbReference>
<dbReference type="GO" id="GO:0005737">
    <property type="term" value="C:cytoplasm"/>
    <property type="evidence" value="ECO:0007669"/>
    <property type="project" value="UniProtKB-SubCell"/>
</dbReference>
<evidence type="ECO:0000256" key="3">
    <source>
        <dbReference type="ARBA" id="ARBA00022801"/>
    </source>
</evidence>
<reference evidence="10 11" key="1">
    <citation type="journal article" date="2017" name="Front. Microbiol.">
        <title>Strong Genomic and Phenotypic Heterogeneity in the Aeromonas sobria Species Complex.</title>
        <authorList>
            <person name="Gauthier J."/>
            <person name="Vincent A.T."/>
            <person name="Charette S.J."/>
            <person name="Derome N."/>
        </authorList>
    </citation>
    <scope>NUCLEOTIDE SEQUENCE [LARGE SCALE GENOMIC DNA]</scope>
    <source>
        <strain evidence="10 11">JF2635</strain>
    </source>
</reference>
<feature type="domain" description="Exonuclease VII large subunit C-terminal" evidence="8">
    <location>
        <begin position="134"/>
        <end position="448"/>
    </location>
</feature>
<feature type="coiled-coil region" evidence="7">
    <location>
        <begin position="317"/>
        <end position="355"/>
    </location>
</feature>
<gene>
    <name evidence="5 10" type="primary">xseA</name>
    <name evidence="10" type="ORF">AOX56_19740</name>
</gene>
<dbReference type="Pfam" id="PF13742">
    <property type="entry name" value="tRNA_anti_2"/>
    <property type="match status" value="1"/>
</dbReference>
<evidence type="ECO:0000256" key="2">
    <source>
        <dbReference type="ARBA" id="ARBA00022722"/>
    </source>
</evidence>
<accession>A0A2N3ITR3</accession>
<evidence type="ECO:0000256" key="1">
    <source>
        <dbReference type="ARBA" id="ARBA00022490"/>
    </source>
</evidence>
<sequence length="459" mass="50855">MNRFTPSSAASGREQQVFTVTRLNSAVRMILEQDLGLVWLTGELSNLAMPSSGHWYFSLKDLGAQVRCAMFKGNNRRVAFRPQDGMQVLVQARVSLYEPRGDYQLIIESMQPAGDGVLALRFEELKRRLGAEGLFDESRKRPLPREPRAVGLITSATGAALHDMLTVLKRRAPDLPVFIYPTQVQGSAAISQIVAAIAKANQRAEVDVLIVGRGGGSLEDLWCFNEEAVARTIAHSAIPVVSAVGHEVDVTISDFAADLRAPTPSAAAELVAPDNQARIQRLAHLKQRLLQAMSRQQTAARHDFILLQKRLDHQDPKRRLEQQSQRLDELATRLQQLLRQRLHQGERRLTNLELRLQGKSPERLLAAGKRRHQLAEERLHALIAKRQDLASHRLAMLTARLDGVSPLATLGRGYSITRTARGEVISRADQVNSGDQLLTTLAQGSLQVRVEGVINDSAQ</sequence>
<dbReference type="CDD" id="cd04489">
    <property type="entry name" value="ExoVII_LU_OBF"/>
    <property type="match status" value="1"/>
</dbReference>
<dbReference type="GO" id="GO:0006308">
    <property type="term" value="P:DNA catabolic process"/>
    <property type="evidence" value="ECO:0007669"/>
    <property type="project" value="UniProtKB-UniRule"/>
</dbReference>
<dbReference type="InterPro" id="IPR003753">
    <property type="entry name" value="Exonuc_VII_L"/>
</dbReference>
<dbReference type="AlphaFoldDB" id="A0A2N3ITR3"/>
<dbReference type="GO" id="GO:0008855">
    <property type="term" value="F:exodeoxyribonuclease VII activity"/>
    <property type="evidence" value="ECO:0007669"/>
    <property type="project" value="UniProtKB-UniRule"/>
</dbReference>
<proteinExistence type="inferred from homology"/>
<dbReference type="RefSeq" id="WP_101319448.1">
    <property type="nucleotide sequence ID" value="NZ_CAWNSS010000047.1"/>
</dbReference>
<evidence type="ECO:0000259" key="9">
    <source>
        <dbReference type="Pfam" id="PF13742"/>
    </source>
</evidence>
<evidence type="ECO:0000256" key="6">
    <source>
        <dbReference type="RuleBase" id="RU004355"/>
    </source>
</evidence>
<dbReference type="EMBL" id="LJZX01000047">
    <property type="protein sequence ID" value="PKQ75310.1"/>
    <property type="molecule type" value="Genomic_DNA"/>
</dbReference>
<evidence type="ECO:0000256" key="5">
    <source>
        <dbReference type="HAMAP-Rule" id="MF_00378"/>
    </source>
</evidence>
<dbReference type="GO" id="GO:0003676">
    <property type="term" value="F:nucleic acid binding"/>
    <property type="evidence" value="ECO:0007669"/>
    <property type="project" value="InterPro"/>
</dbReference>
<comment type="subcellular location">
    <subcellularLocation>
        <location evidence="5 6">Cytoplasm</location>
    </subcellularLocation>
</comment>
<evidence type="ECO:0000313" key="11">
    <source>
        <dbReference type="Proteomes" id="UP000233526"/>
    </source>
</evidence>
<comment type="subunit">
    <text evidence="5">Heterooligomer composed of large and small subunits.</text>
</comment>
<dbReference type="Proteomes" id="UP000233526">
    <property type="component" value="Unassembled WGS sequence"/>
</dbReference>
<comment type="similarity">
    <text evidence="5 6">Belongs to the XseA family.</text>
</comment>
<evidence type="ECO:0000259" key="8">
    <source>
        <dbReference type="Pfam" id="PF02601"/>
    </source>
</evidence>
<dbReference type="InterPro" id="IPR020579">
    <property type="entry name" value="Exonuc_VII_lsu_C"/>
</dbReference>
<organism evidence="10 11">
    <name type="scientific">Aeromonas sobria</name>
    <dbReference type="NCBI Taxonomy" id="646"/>
    <lineage>
        <taxon>Bacteria</taxon>
        <taxon>Pseudomonadati</taxon>
        <taxon>Pseudomonadota</taxon>
        <taxon>Gammaproteobacteria</taxon>
        <taxon>Aeromonadales</taxon>
        <taxon>Aeromonadaceae</taxon>
        <taxon>Aeromonas</taxon>
    </lineage>
</organism>
<comment type="caution">
    <text evidence="10">The sequence shown here is derived from an EMBL/GenBank/DDBJ whole genome shotgun (WGS) entry which is preliminary data.</text>
</comment>
<dbReference type="PANTHER" id="PTHR30008">
    <property type="entry name" value="EXODEOXYRIBONUCLEASE 7 LARGE SUBUNIT"/>
    <property type="match status" value="1"/>
</dbReference>
<keyword evidence="7" id="KW-0175">Coiled coil</keyword>
<dbReference type="HAMAP" id="MF_00378">
    <property type="entry name" value="Exonuc_7_L"/>
    <property type="match status" value="1"/>
</dbReference>
<protein>
    <recommendedName>
        <fullName evidence="5">Exodeoxyribonuclease 7 large subunit</fullName>
        <ecNumber evidence="5">3.1.11.6</ecNumber>
    </recommendedName>
    <alternativeName>
        <fullName evidence="5">Exodeoxyribonuclease VII large subunit</fullName>
        <shortName evidence="5">Exonuclease VII large subunit</shortName>
    </alternativeName>
</protein>
<comment type="function">
    <text evidence="5">Bidirectionally degrades single-stranded DNA into large acid-insoluble oligonucleotides, which are then degraded further into small acid-soluble oligonucleotides.</text>
</comment>
<keyword evidence="3 5" id="KW-0378">Hydrolase</keyword>